<keyword evidence="4 7" id="KW-1133">Transmembrane helix</keyword>
<evidence type="ECO:0000256" key="2">
    <source>
        <dbReference type="ARBA" id="ARBA00022448"/>
    </source>
</evidence>
<protein>
    <submittedName>
        <fullName evidence="8">Uncharacterized protein</fullName>
    </submittedName>
</protein>
<comment type="subcellular location">
    <subcellularLocation>
        <location evidence="1">Membrane</location>
        <topology evidence="1">Multi-pass membrane protein</topology>
    </subcellularLocation>
</comment>
<dbReference type="AlphaFoldDB" id="A0A9P6DMV4"/>
<name>A0A9P6DMV4_9AGAM</name>
<keyword evidence="5 7" id="KW-0472">Membrane</keyword>
<evidence type="ECO:0000256" key="4">
    <source>
        <dbReference type="ARBA" id="ARBA00022989"/>
    </source>
</evidence>
<keyword evidence="9" id="KW-1185">Reference proteome</keyword>
<accession>A0A9P6DMV4</accession>
<dbReference type="EMBL" id="MU129205">
    <property type="protein sequence ID" value="KAF9504654.1"/>
    <property type="molecule type" value="Genomic_DNA"/>
</dbReference>
<evidence type="ECO:0000313" key="8">
    <source>
        <dbReference type="EMBL" id="KAF9504654.1"/>
    </source>
</evidence>
<reference evidence="8" key="1">
    <citation type="journal article" date="2020" name="Nat. Commun.">
        <title>Large-scale genome sequencing of mycorrhizal fungi provides insights into the early evolution of symbiotic traits.</title>
        <authorList>
            <person name="Miyauchi S."/>
            <person name="Kiss E."/>
            <person name="Kuo A."/>
            <person name="Drula E."/>
            <person name="Kohler A."/>
            <person name="Sanchez-Garcia M."/>
            <person name="Morin E."/>
            <person name="Andreopoulos B."/>
            <person name="Barry K.W."/>
            <person name="Bonito G."/>
            <person name="Buee M."/>
            <person name="Carver A."/>
            <person name="Chen C."/>
            <person name="Cichocki N."/>
            <person name="Clum A."/>
            <person name="Culley D."/>
            <person name="Crous P.W."/>
            <person name="Fauchery L."/>
            <person name="Girlanda M."/>
            <person name="Hayes R.D."/>
            <person name="Keri Z."/>
            <person name="LaButti K."/>
            <person name="Lipzen A."/>
            <person name="Lombard V."/>
            <person name="Magnuson J."/>
            <person name="Maillard F."/>
            <person name="Murat C."/>
            <person name="Nolan M."/>
            <person name="Ohm R.A."/>
            <person name="Pangilinan J."/>
            <person name="Pereira M.F."/>
            <person name="Perotto S."/>
            <person name="Peter M."/>
            <person name="Pfister S."/>
            <person name="Riley R."/>
            <person name="Sitrit Y."/>
            <person name="Stielow J.B."/>
            <person name="Szollosi G."/>
            <person name="Zifcakova L."/>
            <person name="Stursova M."/>
            <person name="Spatafora J.W."/>
            <person name="Tedersoo L."/>
            <person name="Vaario L.M."/>
            <person name="Yamada A."/>
            <person name="Yan M."/>
            <person name="Wang P."/>
            <person name="Xu J."/>
            <person name="Bruns T."/>
            <person name="Baldrian P."/>
            <person name="Vilgalys R."/>
            <person name="Dunand C."/>
            <person name="Henrissat B."/>
            <person name="Grigoriev I.V."/>
            <person name="Hibbett D."/>
            <person name="Nagy L.G."/>
            <person name="Martin F.M."/>
        </authorList>
    </citation>
    <scope>NUCLEOTIDE SEQUENCE</scope>
    <source>
        <strain evidence="8">UP504</strain>
    </source>
</reference>
<dbReference type="PANTHER" id="PTHR23504">
    <property type="entry name" value="MAJOR FACILITATOR SUPERFAMILY DOMAIN-CONTAINING PROTEIN 10"/>
    <property type="match status" value="1"/>
</dbReference>
<feature type="compositionally biased region" description="Polar residues" evidence="6">
    <location>
        <begin position="95"/>
        <end position="109"/>
    </location>
</feature>
<evidence type="ECO:0000256" key="5">
    <source>
        <dbReference type="ARBA" id="ARBA00023136"/>
    </source>
</evidence>
<gene>
    <name evidence="8" type="ORF">BS47DRAFT_632308</name>
</gene>
<keyword evidence="2" id="KW-0813">Transport</keyword>
<keyword evidence="3 7" id="KW-0812">Transmembrane</keyword>
<dbReference type="GO" id="GO:0016020">
    <property type="term" value="C:membrane"/>
    <property type="evidence" value="ECO:0007669"/>
    <property type="project" value="UniProtKB-SubCell"/>
</dbReference>
<dbReference type="InterPro" id="IPR036259">
    <property type="entry name" value="MFS_trans_sf"/>
</dbReference>
<feature type="transmembrane region" description="Helical" evidence="7">
    <location>
        <begin position="41"/>
        <end position="63"/>
    </location>
</feature>
<evidence type="ECO:0000256" key="3">
    <source>
        <dbReference type="ARBA" id="ARBA00022692"/>
    </source>
</evidence>
<comment type="caution">
    <text evidence="8">The sequence shown here is derived from an EMBL/GenBank/DDBJ whole genome shotgun (WGS) entry which is preliminary data.</text>
</comment>
<evidence type="ECO:0000313" key="9">
    <source>
        <dbReference type="Proteomes" id="UP000886523"/>
    </source>
</evidence>
<dbReference type="OrthoDB" id="419616at2759"/>
<organism evidence="8 9">
    <name type="scientific">Hydnum rufescens UP504</name>
    <dbReference type="NCBI Taxonomy" id="1448309"/>
    <lineage>
        <taxon>Eukaryota</taxon>
        <taxon>Fungi</taxon>
        <taxon>Dikarya</taxon>
        <taxon>Basidiomycota</taxon>
        <taxon>Agaricomycotina</taxon>
        <taxon>Agaricomycetes</taxon>
        <taxon>Cantharellales</taxon>
        <taxon>Hydnaceae</taxon>
        <taxon>Hydnum</taxon>
    </lineage>
</organism>
<feature type="region of interest" description="Disordered" evidence="6">
    <location>
        <begin position="70"/>
        <end position="117"/>
    </location>
</feature>
<dbReference type="Gene3D" id="1.20.1250.20">
    <property type="entry name" value="MFS general substrate transporter like domains"/>
    <property type="match status" value="1"/>
</dbReference>
<dbReference type="SUPFAM" id="SSF103473">
    <property type="entry name" value="MFS general substrate transporter"/>
    <property type="match status" value="1"/>
</dbReference>
<proteinExistence type="predicted"/>
<evidence type="ECO:0000256" key="7">
    <source>
        <dbReference type="SAM" id="Phobius"/>
    </source>
</evidence>
<dbReference type="Proteomes" id="UP000886523">
    <property type="component" value="Unassembled WGS sequence"/>
</dbReference>
<sequence length="193" mass="21023">MILSWTAGSVLSPLIGGFLSHPEKHFPGVFGNSAYFFRHPYALPCFTAAGVSFLLFFLVTFFLEETLGPQRHKGTSVTPSSAIVPSHSIPEYGSTDISPTTSDLSSQSLRPDAESISDPSTRLSVLQILGDPLIRNVLISYGFLALTSHSSHVIFALWLFLPIDDGGLGLSVRPWMLIAEIINATYTHHSHPK</sequence>
<evidence type="ECO:0000256" key="6">
    <source>
        <dbReference type="SAM" id="MobiDB-lite"/>
    </source>
</evidence>
<dbReference type="PANTHER" id="PTHR23504:SF15">
    <property type="entry name" value="MAJOR FACILITATOR SUPERFAMILY (MFS) PROFILE DOMAIN-CONTAINING PROTEIN"/>
    <property type="match status" value="1"/>
</dbReference>
<feature type="transmembrane region" description="Helical" evidence="7">
    <location>
        <begin position="138"/>
        <end position="161"/>
    </location>
</feature>
<evidence type="ECO:0000256" key="1">
    <source>
        <dbReference type="ARBA" id="ARBA00004141"/>
    </source>
</evidence>